<feature type="region of interest" description="Disordered" evidence="1">
    <location>
        <begin position="1"/>
        <end position="22"/>
    </location>
</feature>
<evidence type="ECO:0000313" key="3">
    <source>
        <dbReference type="EMBL" id="SNR59875.1"/>
    </source>
</evidence>
<keyword evidence="2" id="KW-1133">Transmembrane helix</keyword>
<evidence type="ECO:0000256" key="1">
    <source>
        <dbReference type="SAM" id="MobiDB-lite"/>
    </source>
</evidence>
<sequence>MLRFDRQPLPDGTATAGMSSTGEKVRQLAPHWAVMFVAMFAALAVADRITGGLGVVASLVLVLAIAFAYPFAVRTLGVAPAVWRR</sequence>
<reference evidence="3 4" key="1">
    <citation type="submission" date="2017-06" db="EMBL/GenBank/DDBJ databases">
        <authorList>
            <person name="Kim H.J."/>
            <person name="Triplett B.A."/>
        </authorList>
    </citation>
    <scope>NUCLEOTIDE SEQUENCE [LARGE SCALE GENOMIC DNA]</scope>
    <source>
        <strain evidence="3 4">DSM 19316</strain>
    </source>
</reference>
<accession>A0A238XLL9</accession>
<evidence type="ECO:0000256" key="2">
    <source>
        <dbReference type="SAM" id="Phobius"/>
    </source>
</evidence>
<dbReference type="EMBL" id="FZNK01000005">
    <property type="protein sequence ID" value="SNR59875.1"/>
    <property type="molecule type" value="Genomic_DNA"/>
</dbReference>
<protein>
    <submittedName>
        <fullName evidence="3">Uncharacterized protein</fullName>
    </submittedName>
</protein>
<feature type="transmembrane region" description="Helical" evidence="2">
    <location>
        <begin position="28"/>
        <end position="46"/>
    </location>
</feature>
<keyword evidence="2" id="KW-0472">Membrane</keyword>
<feature type="transmembrane region" description="Helical" evidence="2">
    <location>
        <begin position="53"/>
        <end position="72"/>
    </location>
</feature>
<keyword evidence="2" id="KW-0812">Transmembrane</keyword>
<dbReference type="Proteomes" id="UP000198297">
    <property type="component" value="Unassembled WGS sequence"/>
</dbReference>
<dbReference type="AlphaFoldDB" id="A0A238XLL9"/>
<proteinExistence type="predicted"/>
<organism evidence="3 4">
    <name type="scientific">Halorubrum ezzemoulense</name>
    <name type="common">Halorubrum chaoviator</name>
    <dbReference type="NCBI Taxonomy" id="337243"/>
    <lineage>
        <taxon>Archaea</taxon>
        <taxon>Methanobacteriati</taxon>
        <taxon>Methanobacteriota</taxon>
        <taxon>Stenosarchaea group</taxon>
        <taxon>Halobacteria</taxon>
        <taxon>Halobacteriales</taxon>
        <taxon>Haloferacaceae</taxon>
        <taxon>Halorubrum</taxon>
    </lineage>
</organism>
<name>A0A238XLL9_HALEZ</name>
<gene>
    <name evidence="3" type="ORF">SAMN06266787_105166</name>
</gene>
<evidence type="ECO:0000313" key="4">
    <source>
        <dbReference type="Proteomes" id="UP000198297"/>
    </source>
</evidence>